<dbReference type="AlphaFoldDB" id="A0A059F8I1"/>
<evidence type="ECO:0000313" key="10">
    <source>
        <dbReference type="Proteomes" id="UP000024816"/>
    </source>
</evidence>
<dbReference type="GO" id="GO:0022627">
    <property type="term" value="C:cytosolic small ribosomal subunit"/>
    <property type="evidence" value="ECO:0007669"/>
    <property type="project" value="TreeGrafter"/>
</dbReference>
<dbReference type="Proteomes" id="UP000024816">
    <property type="component" value="Unassembled WGS sequence"/>
</dbReference>
<dbReference type="OrthoDB" id="9812702at2"/>
<comment type="function">
    <text evidence="6 8">Binds together with bS18 to 16S ribosomal RNA.</text>
</comment>
<keyword evidence="3 8" id="KW-0694">RNA-binding</keyword>
<evidence type="ECO:0000256" key="8">
    <source>
        <dbReference type="HAMAP-Rule" id="MF_00360"/>
    </source>
</evidence>
<dbReference type="STRING" id="1280952.HJA_14719"/>
<dbReference type="PROSITE" id="PS01048">
    <property type="entry name" value="RIBOSOMAL_S6"/>
    <property type="match status" value="1"/>
</dbReference>
<evidence type="ECO:0000256" key="5">
    <source>
        <dbReference type="ARBA" id="ARBA00023274"/>
    </source>
</evidence>
<dbReference type="InterPro" id="IPR014717">
    <property type="entry name" value="Transl_elong_EF1B/ribsomal_bS6"/>
</dbReference>
<keyword evidence="5 8" id="KW-0687">Ribonucleoprotein</keyword>
<dbReference type="HAMAP" id="MF_00360">
    <property type="entry name" value="Ribosomal_bS6"/>
    <property type="match status" value="1"/>
</dbReference>
<keyword evidence="10" id="KW-1185">Reference proteome</keyword>
<dbReference type="eggNOG" id="COG0360">
    <property type="taxonomic scope" value="Bacteria"/>
</dbReference>
<dbReference type="InterPro" id="IPR020815">
    <property type="entry name" value="Ribosomal_bS6_CS"/>
</dbReference>
<comment type="similarity">
    <text evidence="1 8">Belongs to the bacterial ribosomal protein bS6 family.</text>
</comment>
<comment type="caution">
    <text evidence="9">The sequence shown here is derived from an EMBL/GenBank/DDBJ whole genome shotgun (WGS) entry which is preliminary data.</text>
</comment>
<evidence type="ECO:0000256" key="7">
    <source>
        <dbReference type="ARBA" id="ARBA00035294"/>
    </source>
</evidence>
<evidence type="ECO:0000313" key="9">
    <source>
        <dbReference type="EMBL" id="KCZ86863.1"/>
    </source>
</evidence>
<accession>A0A059F8I1</accession>
<name>A0A059F8I1_9PROT</name>
<evidence type="ECO:0000256" key="3">
    <source>
        <dbReference type="ARBA" id="ARBA00022884"/>
    </source>
</evidence>
<dbReference type="InterPro" id="IPR035980">
    <property type="entry name" value="Ribosomal_bS6_sf"/>
</dbReference>
<organism evidence="9 10">
    <name type="scientific">Hyphomonas jannaschiana VP2</name>
    <dbReference type="NCBI Taxonomy" id="1280952"/>
    <lineage>
        <taxon>Bacteria</taxon>
        <taxon>Pseudomonadati</taxon>
        <taxon>Pseudomonadota</taxon>
        <taxon>Alphaproteobacteria</taxon>
        <taxon>Hyphomonadales</taxon>
        <taxon>Hyphomonadaceae</taxon>
        <taxon>Hyphomonas</taxon>
    </lineage>
</organism>
<dbReference type="EMBL" id="ARYJ01000011">
    <property type="protein sequence ID" value="KCZ86863.1"/>
    <property type="molecule type" value="Genomic_DNA"/>
</dbReference>
<dbReference type="PATRIC" id="fig|1280952.3.peg.2944"/>
<evidence type="ECO:0000256" key="6">
    <source>
        <dbReference type="ARBA" id="ARBA00035104"/>
    </source>
</evidence>
<dbReference type="InterPro" id="IPR000529">
    <property type="entry name" value="Ribosomal_bS6"/>
</dbReference>
<protein>
    <recommendedName>
        <fullName evidence="7 8">Small ribosomal subunit protein bS6</fullName>
    </recommendedName>
</protein>
<dbReference type="SUPFAM" id="SSF54995">
    <property type="entry name" value="Ribosomal protein S6"/>
    <property type="match status" value="1"/>
</dbReference>
<evidence type="ECO:0000256" key="4">
    <source>
        <dbReference type="ARBA" id="ARBA00022980"/>
    </source>
</evidence>
<gene>
    <name evidence="8" type="primary">rpsF</name>
    <name evidence="9" type="ORF">HJA_14719</name>
</gene>
<dbReference type="Gene3D" id="3.30.70.60">
    <property type="match status" value="1"/>
</dbReference>
<keyword evidence="2 8" id="KW-0699">rRNA-binding</keyword>
<dbReference type="NCBIfam" id="TIGR00166">
    <property type="entry name" value="S6"/>
    <property type="match status" value="1"/>
</dbReference>
<keyword evidence="4 8" id="KW-0689">Ribosomal protein</keyword>
<dbReference type="RefSeq" id="WP_035583631.1">
    <property type="nucleotide sequence ID" value="NZ_ARYJ01000011.1"/>
</dbReference>
<dbReference type="CDD" id="cd00473">
    <property type="entry name" value="bS6"/>
    <property type="match status" value="1"/>
</dbReference>
<dbReference type="Pfam" id="PF01250">
    <property type="entry name" value="Ribosomal_S6"/>
    <property type="match status" value="1"/>
</dbReference>
<sequence>MAFYEHVVITRPDISPAQVDSFVEELSGFLKEKGATIGKTEYWGLRNLAYPIKKQRKGHYSLINIDAPAEAIHELERRQRLSEDVMRYMTIRVEELTDEPSPVLSRKDRRRD</sequence>
<evidence type="ECO:0000256" key="1">
    <source>
        <dbReference type="ARBA" id="ARBA00009512"/>
    </source>
</evidence>
<dbReference type="InterPro" id="IPR020814">
    <property type="entry name" value="Ribosomal_S6_plastid/chlpt"/>
</dbReference>
<dbReference type="PANTHER" id="PTHR21011:SF1">
    <property type="entry name" value="SMALL RIBOSOMAL SUBUNIT PROTEIN BS6M"/>
    <property type="match status" value="1"/>
</dbReference>
<dbReference type="GO" id="GO:0070181">
    <property type="term" value="F:small ribosomal subunit rRNA binding"/>
    <property type="evidence" value="ECO:0007669"/>
    <property type="project" value="TreeGrafter"/>
</dbReference>
<dbReference type="GO" id="GO:0006412">
    <property type="term" value="P:translation"/>
    <property type="evidence" value="ECO:0007669"/>
    <property type="project" value="UniProtKB-UniRule"/>
</dbReference>
<proteinExistence type="inferred from homology"/>
<dbReference type="GO" id="GO:0003735">
    <property type="term" value="F:structural constituent of ribosome"/>
    <property type="evidence" value="ECO:0007669"/>
    <property type="project" value="InterPro"/>
</dbReference>
<reference evidence="9 10" key="1">
    <citation type="journal article" date="2014" name="Antonie Van Leeuwenhoek">
        <title>Hyphomonas beringensis sp. nov. and Hyphomonas chukchiensis sp. nov., isolated from surface seawater of the Bering Sea and Chukchi Sea.</title>
        <authorList>
            <person name="Li C."/>
            <person name="Lai Q."/>
            <person name="Li G."/>
            <person name="Dong C."/>
            <person name="Wang J."/>
            <person name="Liao Y."/>
            <person name="Shao Z."/>
        </authorList>
    </citation>
    <scope>NUCLEOTIDE SEQUENCE [LARGE SCALE GENOMIC DNA]</scope>
    <source>
        <strain evidence="9 10">VP2</strain>
    </source>
</reference>
<evidence type="ECO:0000256" key="2">
    <source>
        <dbReference type="ARBA" id="ARBA00022730"/>
    </source>
</evidence>
<dbReference type="PANTHER" id="PTHR21011">
    <property type="entry name" value="MITOCHONDRIAL 28S RIBOSOMAL PROTEIN S6"/>
    <property type="match status" value="1"/>
</dbReference>